<dbReference type="Proteomes" id="UP000681967">
    <property type="component" value="Unassembled WGS sequence"/>
</dbReference>
<dbReference type="EMBL" id="CAJOBH010039282">
    <property type="protein sequence ID" value="CAF4319622.1"/>
    <property type="molecule type" value="Genomic_DNA"/>
</dbReference>
<sequence length="168" mass="19083">MLRSYESNMPGIEIILRRLKLFDLILTPTENEIGRDLVDFLSAFETTRTILSASKSYPTISLCLLLRIKIESMLHSTGTESSVLEELKHLLSEHIDARFPITPLNICGFLLDPSQLKIDISRYLTQNKTRKEKLLLDMIKRFKIDHAAHINTVQNIHTLSTSSSASTS</sequence>
<accession>A0A815YK62</accession>
<gene>
    <name evidence="2" type="ORF">BYL167_LOCUS28229</name>
    <name evidence="1" type="ORF">CJN711_LOCUS32107</name>
</gene>
<reference evidence="1" key="1">
    <citation type="submission" date="2021-02" db="EMBL/GenBank/DDBJ databases">
        <authorList>
            <person name="Nowell W R."/>
        </authorList>
    </citation>
    <scope>NUCLEOTIDE SEQUENCE</scope>
</reference>
<evidence type="ECO:0000313" key="1">
    <source>
        <dbReference type="EMBL" id="CAF1572828.1"/>
    </source>
</evidence>
<organism evidence="1 3">
    <name type="scientific">Rotaria magnacalcarata</name>
    <dbReference type="NCBI Taxonomy" id="392030"/>
    <lineage>
        <taxon>Eukaryota</taxon>
        <taxon>Metazoa</taxon>
        <taxon>Spiralia</taxon>
        <taxon>Gnathifera</taxon>
        <taxon>Rotifera</taxon>
        <taxon>Eurotatoria</taxon>
        <taxon>Bdelloidea</taxon>
        <taxon>Philodinida</taxon>
        <taxon>Philodinidae</taxon>
        <taxon>Rotaria</taxon>
    </lineage>
</organism>
<feature type="non-terminal residue" evidence="1">
    <location>
        <position position="1"/>
    </location>
</feature>
<dbReference type="EMBL" id="CAJNOV010015445">
    <property type="protein sequence ID" value="CAF1572828.1"/>
    <property type="molecule type" value="Genomic_DNA"/>
</dbReference>
<proteinExistence type="predicted"/>
<evidence type="ECO:0000313" key="3">
    <source>
        <dbReference type="Proteomes" id="UP000663855"/>
    </source>
</evidence>
<comment type="caution">
    <text evidence="1">The sequence shown here is derived from an EMBL/GenBank/DDBJ whole genome shotgun (WGS) entry which is preliminary data.</text>
</comment>
<name>A0A815YK62_9BILA</name>
<evidence type="ECO:0000313" key="2">
    <source>
        <dbReference type="EMBL" id="CAF4319622.1"/>
    </source>
</evidence>
<dbReference type="Proteomes" id="UP000663855">
    <property type="component" value="Unassembled WGS sequence"/>
</dbReference>
<dbReference type="AlphaFoldDB" id="A0A815YK62"/>
<protein>
    <submittedName>
        <fullName evidence="1">Uncharacterized protein</fullName>
    </submittedName>
</protein>